<sequence>MPTDPHDLEEGQTVSWKWGAGHPKGEVKDVVDDEATITTKRGNEVSRKGDEENPAVIIKASSGSDAIKLASELDGVKPTK</sequence>
<reference evidence="2" key="2">
    <citation type="journal article" date="2019" name="IMA Fungus">
        <title>Genome sequencing and comparison of five Tilletia species to identify candidate genes for the detection of regulated species infecting wheat.</title>
        <authorList>
            <person name="Nguyen H.D.T."/>
            <person name="Sultana T."/>
            <person name="Kesanakurti P."/>
            <person name="Hambleton S."/>
        </authorList>
    </citation>
    <scope>NUCLEOTIDE SEQUENCE</scope>
    <source>
        <strain evidence="2">DAOMC 236416</strain>
    </source>
</reference>
<reference evidence="2" key="1">
    <citation type="submission" date="2016-04" db="EMBL/GenBank/DDBJ databases">
        <authorList>
            <person name="Nguyen H.D."/>
            <person name="Samba Siva P."/>
            <person name="Cullis J."/>
            <person name="Levesque C.A."/>
            <person name="Hambleton S."/>
        </authorList>
    </citation>
    <scope>NUCLEOTIDE SEQUENCE</scope>
    <source>
        <strain evidence="2">DAOMC 236416</strain>
    </source>
</reference>
<evidence type="ECO:0000259" key="1">
    <source>
        <dbReference type="Pfam" id="PF11160"/>
    </source>
</evidence>
<evidence type="ECO:0000313" key="3">
    <source>
        <dbReference type="Proteomes" id="UP000077521"/>
    </source>
</evidence>
<name>A0A177TCT5_9BASI</name>
<proteinExistence type="predicted"/>
<dbReference type="EMBL" id="LWDF02000602">
    <property type="protein sequence ID" value="KAE8244668.1"/>
    <property type="molecule type" value="Genomic_DNA"/>
</dbReference>
<dbReference type="InterPro" id="IPR021331">
    <property type="entry name" value="Hva1_TUDOR"/>
</dbReference>
<organism evidence="2 3">
    <name type="scientific">Tilletia indica</name>
    <dbReference type="NCBI Taxonomy" id="43049"/>
    <lineage>
        <taxon>Eukaryota</taxon>
        <taxon>Fungi</taxon>
        <taxon>Dikarya</taxon>
        <taxon>Basidiomycota</taxon>
        <taxon>Ustilaginomycotina</taxon>
        <taxon>Exobasidiomycetes</taxon>
        <taxon>Tilletiales</taxon>
        <taxon>Tilletiaceae</taxon>
        <taxon>Tilletia</taxon>
    </lineage>
</organism>
<accession>A0A177TCT5</accession>
<evidence type="ECO:0000313" key="2">
    <source>
        <dbReference type="EMBL" id="KAE8244668.1"/>
    </source>
</evidence>
<feature type="domain" description="Hypervirulence associated protein TUDOR" evidence="1">
    <location>
        <begin position="11"/>
        <end position="73"/>
    </location>
</feature>
<dbReference type="OrthoDB" id="2131339at2759"/>
<protein>
    <recommendedName>
        <fullName evidence="1">Hypervirulence associated protein TUDOR domain-containing protein</fullName>
    </recommendedName>
</protein>
<keyword evidence="3" id="KW-1185">Reference proteome</keyword>
<dbReference type="Pfam" id="PF11160">
    <property type="entry name" value="Hva1_TUDOR"/>
    <property type="match status" value="1"/>
</dbReference>
<gene>
    <name evidence="2" type="ORF">A4X13_0g6384</name>
</gene>
<comment type="caution">
    <text evidence="2">The sequence shown here is derived from an EMBL/GenBank/DDBJ whole genome shotgun (WGS) entry which is preliminary data.</text>
</comment>
<dbReference type="AlphaFoldDB" id="A0A177TCT5"/>
<dbReference type="Proteomes" id="UP000077521">
    <property type="component" value="Unassembled WGS sequence"/>
</dbReference>